<dbReference type="EC" id="1.97.1.2" evidence="6"/>
<dbReference type="PANTHER" id="PTHR43177">
    <property type="entry name" value="PROTEIN NRFC"/>
    <property type="match status" value="1"/>
</dbReference>
<dbReference type="InterPro" id="IPR013783">
    <property type="entry name" value="Ig-like_fold"/>
</dbReference>
<dbReference type="GO" id="GO:0051539">
    <property type="term" value="F:4 iron, 4 sulfur cluster binding"/>
    <property type="evidence" value="ECO:0007669"/>
    <property type="project" value="UniProtKB-KW"/>
</dbReference>
<proteinExistence type="predicted"/>
<keyword evidence="3" id="KW-0408">Iron</keyword>
<dbReference type="GO" id="GO:0018706">
    <property type="term" value="F:pyrogallol hydroxytransferase activity"/>
    <property type="evidence" value="ECO:0007669"/>
    <property type="project" value="UniProtKB-EC"/>
</dbReference>
<name>A0A6J5B0G8_9BURK</name>
<dbReference type="Proteomes" id="UP000494249">
    <property type="component" value="Unassembled WGS sequence"/>
</dbReference>
<evidence type="ECO:0000313" key="6">
    <source>
        <dbReference type="EMBL" id="CAB3686135.1"/>
    </source>
</evidence>
<keyword evidence="4" id="KW-0411">Iron-sulfur</keyword>
<dbReference type="InterPro" id="IPR017896">
    <property type="entry name" value="4Fe4S_Fe-S-bd"/>
</dbReference>
<dbReference type="PANTHER" id="PTHR43177:SF3">
    <property type="entry name" value="PROTEIN NRFC HOMOLOG"/>
    <property type="match status" value="1"/>
</dbReference>
<dbReference type="GO" id="GO:0016740">
    <property type="term" value="F:transferase activity"/>
    <property type="evidence" value="ECO:0007669"/>
    <property type="project" value="UniProtKB-KW"/>
</dbReference>
<dbReference type="PROSITE" id="PS51379">
    <property type="entry name" value="4FE4S_FER_2"/>
    <property type="match status" value="1"/>
</dbReference>
<evidence type="ECO:0000256" key="1">
    <source>
        <dbReference type="ARBA" id="ARBA00022485"/>
    </source>
</evidence>
<reference evidence="6 7" key="1">
    <citation type="submission" date="2020-04" db="EMBL/GenBank/DDBJ databases">
        <authorList>
            <person name="De Canck E."/>
        </authorList>
    </citation>
    <scope>NUCLEOTIDE SEQUENCE [LARGE SCALE GENOMIC DNA]</scope>
    <source>
        <strain evidence="6 7">LMG 22037</strain>
    </source>
</reference>
<keyword evidence="1" id="KW-0004">4Fe-4S</keyword>
<gene>
    <name evidence="6" type="primary">bthL</name>
    <name evidence="6" type="ORF">LMG22037_02734</name>
</gene>
<dbReference type="Gene3D" id="2.60.40.10">
    <property type="entry name" value="Immunoglobulins"/>
    <property type="match status" value="1"/>
</dbReference>
<dbReference type="GO" id="GO:0046872">
    <property type="term" value="F:metal ion binding"/>
    <property type="evidence" value="ECO:0007669"/>
    <property type="project" value="UniProtKB-KW"/>
</dbReference>
<dbReference type="Gene3D" id="3.30.70.20">
    <property type="match status" value="2"/>
</dbReference>
<evidence type="ECO:0000259" key="5">
    <source>
        <dbReference type="PROSITE" id="PS51379"/>
    </source>
</evidence>
<organism evidence="6 7">
    <name type="scientific">Paraburkholderia phenoliruptrix</name>
    <dbReference type="NCBI Taxonomy" id="252970"/>
    <lineage>
        <taxon>Bacteria</taxon>
        <taxon>Pseudomonadati</taxon>
        <taxon>Pseudomonadota</taxon>
        <taxon>Betaproteobacteria</taxon>
        <taxon>Burkholderiales</taxon>
        <taxon>Burkholderiaceae</taxon>
        <taxon>Paraburkholderia</taxon>
    </lineage>
</organism>
<sequence length="287" mass="31618">MKKWNLIVRVGRCENCQNCVIASRDEHVGNDFPGYAAPATIGAESPIRILRRVQGGSHMIETTYLPVMCNHCDDAPCMKVGGSAIRKRADGIVIIDPDKARGRKDIVKACPYKAIVWNDELQLPQIWIFDAHLLDQGWRHPRCQQSCPTEVFEAVQLDDESMSERAQSEGLRVLRPNLGTKPRVWYSGLELWDTCFIGGSVSARVGDVVECVPGAKAALYAGDRIVAETVSDVFGDFRFSGLEKNSGVYRVEVRHAYGEASRQCELGESVHLGELVVAAPDLASVCS</sequence>
<evidence type="ECO:0000256" key="3">
    <source>
        <dbReference type="ARBA" id="ARBA00023004"/>
    </source>
</evidence>
<dbReference type="EMBL" id="CADIKB010000010">
    <property type="protein sequence ID" value="CAB3686135.1"/>
    <property type="molecule type" value="Genomic_DNA"/>
</dbReference>
<accession>A0A6J5B0G8</accession>
<keyword evidence="2" id="KW-0479">Metal-binding</keyword>
<evidence type="ECO:0000256" key="4">
    <source>
        <dbReference type="ARBA" id="ARBA00023014"/>
    </source>
</evidence>
<dbReference type="InterPro" id="IPR050954">
    <property type="entry name" value="ET_IronSulfur_Cluster-Binding"/>
</dbReference>
<evidence type="ECO:0000313" key="7">
    <source>
        <dbReference type="Proteomes" id="UP000494249"/>
    </source>
</evidence>
<dbReference type="Pfam" id="PF13247">
    <property type="entry name" value="Fer4_11"/>
    <property type="match status" value="1"/>
</dbReference>
<dbReference type="SUPFAM" id="SSF54862">
    <property type="entry name" value="4Fe-4S ferredoxins"/>
    <property type="match status" value="1"/>
</dbReference>
<protein>
    <submittedName>
        <fullName evidence="6">Pyrogallol hydroxytransferase small subunit</fullName>
        <ecNumber evidence="6">1.97.1.2</ecNumber>
    </submittedName>
</protein>
<feature type="domain" description="4Fe-4S ferredoxin-type" evidence="5">
    <location>
        <begin position="91"/>
        <end position="120"/>
    </location>
</feature>
<dbReference type="RefSeq" id="WP_035480453.1">
    <property type="nucleotide sequence ID" value="NZ_CADFGL010000030.1"/>
</dbReference>
<evidence type="ECO:0000256" key="2">
    <source>
        <dbReference type="ARBA" id="ARBA00022723"/>
    </source>
</evidence>
<keyword evidence="6" id="KW-0560">Oxidoreductase</keyword>
<keyword evidence="6" id="KW-0808">Transferase</keyword>
<dbReference type="AlphaFoldDB" id="A0A6J5B0G8"/>